<organism evidence="1">
    <name type="scientific">Cressdnaviricota sp</name>
    <dbReference type="NCBI Taxonomy" id="2748378"/>
    <lineage>
        <taxon>Viruses</taxon>
        <taxon>Monodnaviria</taxon>
        <taxon>Shotokuvirae</taxon>
        <taxon>Cressdnaviricota</taxon>
    </lineage>
</organism>
<proteinExistence type="predicted"/>
<name>A0A6M9Z7T0_9VIRU</name>
<dbReference type="EMBL" id="MT138039">
    <property type="protein sequence ID" value="QKN88849.1"/>
    <property type="molecule type" value="Genomic_DNA"/>
</dbReference>
<reference evidence="1" key="1">
    <citation type="submission" date="2020-01" db="EMBL/GenBank/DDBJ databases">
        <title>Viral genomes from wild and zoo birds in China.</title>
        <authorList>
            <person name="Yao Y."/>
            <person name="Shan T."/>
            <person name="Yang S."/>
            <person name="Zhang W."/>
        </authorList>
    </citation>
    <scope>NUCLEOTIDE SEQUENCE</scope>
    <source>
        <strain evidence="1">Whs72cir1</strain>
    </source>
</reference>
<evidence type="ECO:0000313" key="1">
    <source>
        <dbReference type="EMBL" id="QKN88849.1"/>
    </source>
</evidence>
<sequence>MGYGAVIPRRRFAGRLGLHKRRLPFVRPRRNVRRRFAGRSRTRTNRKYGKKKTDIVGTYTKCKDWKPRRINKAKMKKSMRFADKVKKVMYSDTKSKREVNSFALNVGGINTNANGQNVASWFQFALDPLNTAPSGNGHALRLNSSARVAANAGGVEGLFQFATSYANPSTAALPGGMNPTISGICVDFTTLNSVQGATASSTNYRIGPSYMKYQMKNVQSYGGTLELYTVKPKNKIMNTSRGVAGESSMQGNQSVVGVTNTGTIPSNYSGDTTYQGTPLEAANLGLNRVTVTGSSSLTDQYHMNNNVMFSLNVAPDFNMHYKIVARCKVYVPPGGLVERSLYHKNGRTVQSEHIQQNIADRNTTYIIGKWVPEVVALDGIGLYAGVAKGDPGTSVAFDLAGVIHYRQTIKTFNITRPQTEEVFRVTMPSGVPFAGQAVSNYSTVQ</sequence>
<accession>A0A6M9Z7T0</accession>
<protein>
    <submittedName>
        <fullName evidence="1">Capsid protein</fullName>
    </submittedName>
</protein>